<dbReference type="Gene3D" id="2.40.160.50">
    <property type="entry name" value="membrane protein fhac: a member of the omp85/tpsb transporter family"/>
    <property type="match status" value="1"/>
</dbReference>
<dbReference type="PANTHER" id="PTHR34597">
    <property type="entry name" value="SLR1661 PROTEIN"/>
    <property type="match status" value="1"/>
</dbReference>
<feature type="coiled-coil region" evidence="9">
    <location>
        <begin position="23"/>
        <end position="50"/>
    </location>
</feature>
<keyword evidence="4" id="KW-1134">Transmembrane beta strand</keyword>
<evidence type="ECO:0000256" key="2">
    <source>
        <dbReference type="ARBA" id="ARBA00009055"/>
    </source>
</evidence>
<evidence type="ECO:0000256" key="1">
    <source>
        <dbReference type="ARBA" id="ARBA00004442"/>
    </source>
</evidence>
<dbReference type="Pfam" id="PF17287">
    <property type="entry name" value="POTRA_3"/>
    <property type="match status" value="1"/>
</dbReference>
<evidence type="ECO:0000256" key="5">
    <source>
        <dbReference type="ARBA" id="ARBA00022692"/>
    </source>
</evidence>
<evidence type="ECO:0000256" key="3">
    <source>
        <dbReference type="ARBA" id="ARBA00022448"/>
    </source>
</evidence>
<comment type="similarity">
    <text evidence="2">Belongs to the TPS (TC 1.B.20) family.</text>
</comment>
<dbReference type="InterPro" id="IPR013686">
    <property type="entry name" value="Polypept-transport_assoc_ShlB"/>
</dbReference>
<evidence type="ECO:0000256" key="8">
    <source>
        <dbReference type="ARBA" id="ARBA00023237"/>
    </source>
</evidence>
<dbReference type="InterPro" id="IPR035251">
    <property type="entry name" value="ShlB_POTRA"/>
</dbReference>
<evidence type="ECO:0000256" key="4">
    <source>
        <dbReference type="ARBA" id="ARBA00022452"/>
    </source>
</evidence>
<dbReference type="GO" id="GO:0009279">
    <property type="term" value="C:cell outer membrane"/>
    <property type="evidence" value="ECO:0007669"/>
    <property type="project" value="UniProtKB-SubCell"/>
</dbReference>
<reference evidence="11 12" key="1">
    <citation type="submission" date="2020-06" db="EMBL/GenBank/DDBJ databases">
        <title>Rheinheimera sp. nov., a marine bacterium isolated from coastal.</title>
        <authorList>
            <person name="Yu Q."/>
            <person name="Qi Y."/>
            <person name="Pu J."/>
        </authorList>
    </citation>
    <scope>NUCLEOTIDE SEQUENCE [LARGE SCALE GENOMIC DNA]</scope>
    <source>
        <strain evidence="11 12">YQF-2</strain>
    </source>
</reference>
<dbReference type="PANTHER" id="PTHR34597:SF3">
    <property type="entry name" value="OUTER MEMBRANE TRANSPORTER CDIB"/>
    <property type="match status" value="1"/>
</dbReference>
<comment type="caution">
    <text evidence="11">The sequence shown here is derived from an EMBL/GenBank/DDBJ whole genome shotgun (WGS) entry which is preliminary data.</text>
</comment>
<evidence type="ECO:0000313" key="12">
    <source>
        <dbReference type="Proteomes" id="UP000523161"/>
    </source>
</evidence>
<keyword evidence="5" id="KW-0812">Transmembrane</keyword>
<comment type="subcellular location">
    <subcellularLocation>
        <location evidence="1">Cell outer membrane</location>
    </subcellularLocation>
</comment>
<organism evidence="11 12">
    <name type="scientific">Rheinheimera lutimaris</name>
    <dbReference type="NCBI Taxonomy" id="2740584"/>
    <lineage>
        <taxon>Bacteria</taxon>
        <taxon>Pseudomonadati</taxon>
        <taxon>Pseudomonadota</taxon>
        <taxon>Gammaproteobacteria</taxon>
        <taxon>Chromatiales</taxon>
        <taxon>Chromatiaceae</taxon>
        <taxon>Rheinheimera</taxon>
    </lineage>
</organism>
<dbReference type="EMBL" id="JABSOD010000016">
    <property type="protein sequence ID" value="NRQ43768.1"/>
    <property type="molecule type" value="Genomic_DNA"/>
</dbReference>
<dbReference type="Proteomes" id="UP000523161">
    <property type="component" value="Unassembled WGS sequence"/>
</dbReference>
<evidence type="ECO:0000256" key="6">
    <source>
        <dbReference type="ARBA" id="ARBA00022927"/>
    </source>
</evidence>
<dbReference type="GO" id="GO:0008320">
    <property type="term" value="F:protein transmembrane transporter activity"/>
    <property type="evidence" value="ECO:0007669"/>
    <property type="project" value="TreeGrafter"/>
</dbReference>
<dbReference type="InterPro" id="IPR034746">
    <property type="entry name" value="POTRA"/>
</dbReference>
<dbReference type="Pfam" id="PF08479">
    <property type="entry name" value="POTRA_2"/>
    <property type="match status" value="1"/>
</dbReference>
<accession>A0A7Y5EM18</accession>
<evidence type="ECO:0000256" key="7">
    <source>
        <dbReference type="ARBA" id="ARBA00023136"/>
    </source>
</evidence>
<keyword evidence="7" id="KW-0472">Membrane</keyword>
<dbReference type="AlphaFoldDB" id="A0A7Y5EM18"/>
<dbReference type="PROSITE" id="PS51779">
    <property type="entry name" value="POTRA"/>
    <property type="match status" value="1"/>
</dbReference>
<name>A0A7Y5EM18_9GAMM</name>
<keyword evidence="12" id="KW-1185">Reference proteome</keyword>
<dbReference type="Pfam" id="PF03865">
    <property type="entry name" value="ShlB"/>
    <property type="match status" value="1"/>
</dbReference>
<evidence type="ECO:0000256" key="9">
    <source>
        <dbReference type="SAM" id="Coils"/>
    </source>
</evidence>
<dbReference type="GO" id="GO:0046819">
    <property type="term" value="P:protein secretion by the type V secretion system"/>
    <property type="evidence" value="ECO:0007669"/>
    <property type="project" value="TreeGrafter"/>
</dbReference>
<dbReference type="GO" id="GO:0098046">
    <property type="term" value="C:type V protein secretion system complex"/>
    <property type="evidence" value="ECO:0007669"/>
    <property type="project" value="TreeGrafter"/>
</dbReference>
<evidence type="ECO:0000313" key="11">
    <source>
        <dbReference type="EMBL" id="NRQ43768.1"/>
    </source>
</evidence>
<keyword evidence="9" id="KW-0175">Coiled coil</keyword>
<feature type="domain" description="POTRA" evidence="10">
    <location>
        <begin position="75"/>
        <end position="150"/>
    </location>
</feature>
<keyword evidence="6" id="KW-0653">Protein transport</keyword>
<gene>
    <name evidence="11" type="ORF">HRH59_14535</name>
</gene>
<protein>
    <submittedName>
        <fullName evidence="11">ShlB/FhaC/HecB family hemolysin secretion/activation protein</fullName>
    </submittedName>
</protein>
<proteinExistence type="inferred from homology"/>
<evidence type="ECO:0000259" key="10">
    <source>
        <dbReference type="PROSITE" id="PS51779"/>
    </source>
</evidence>
<dbReference type="InterPro" id="IPR051544">
    <property type="entry name" value="TPS_OM_transporter"/>
</dbReference>
<sequence>MKYLTTARLLWLLLYVAGFGVQAQSLSEHEKQLKQGLDRLEQQIAPLQQRPEVRLQRPEAVITDFSALENTEQCFAVNAINVQGSVKLSPKQITQITQPFVGQCLGLAHINALVGAISNLYLEQGYVTSRAYIAPQDLSDGSLDLVVVEGVIEGFDSVDGSITPQQLKWAFPAQPGEVLNIRALEHGIENLNSVARNNAKVDLTPGAEQGGTLVGIANQTARPWRGSLGVNNNGVASTGEYQLDGNLVFDNVFGLNDTAFLSASTNIGGHELPHAESRSYAASWSLPFGYWQFSLSNNYYAYEQTVVGNVIDFSISGSSLNSGMQLGRNLYRSQTGKLDFTLGFTRKDSKNYIEDIFLETSSRTLYVWDLAAGYRHFLPQGTLSFNAGIIKSVAWFDAKRQVVAAEDDFQFTKYRLNVGYNTQLELAGQPLLYAASAELLYSPKVILASEGLTVGGRYSVRGLSQSSLFGYKGGYLRNDISLPLQTDWAELNQLHYFFGVDAGWSNLPEYPDKRREWVAGSVVGVKLFDRNLSITISYARALRVPDFLQQKQQEIDVSVRLNF</sequence>
<dbReference type="Gene3D" id="3.10.20.310">
    <property type="entry name" value="membrane protein fhac"/>
    <property type="match status" value="1"/>
</dbReference>
<dbReference type="PIRSF" id="PIRSF029745">
    <property type="entry name" value="FhaC"/>
    <property type="match status" value="1"/>
</dbReference>
<dbReference type="InterPro" id="IPR027282">
    <property type="entry name" value="TPS"/>
</dbReference>
<dbReference type="InterPro" id="IPR005565">
    <property type="entry name" value="Hemolysn_activator_HlyB_C"/>
</dbReference>
<keyword evidence="3" id="KW-0813">Transport</keyword>
<dbReference type="RefSeq" id="WP_173502001.1">
    <property type="nucleotide sequence ID" value="NZ_JABSOD010000016.1"/>
</dbReference>
<keyword evidence="8" id="KW-0998">Cell outer membrane</keyword>